<reference evidence="4 5" key="1">
    <citation type="journal article" date="2017" name="Int. J. Syst. Evol. Microbiol.">
        <title>Erythrobacter aquimixticola sp. nov., isolated from the junction between the ocean and a freshwater spring.</title>
        <authorList>
            <person name="Park S."/>
            <person name="Jung Y.T."/>
            <person name="Choi S.J."/>
            <person name="Yoon J.H."/>
        </authorList>
    </citation>
    <scope>NUCLEOTIDE SEQUENCE [LARGE SCALE GENOMIC DNA]</scope>
    <source>
        <strain evidence="4 5">JSSK-14</strain>
    </source>
</reference>
<accession>A0A419RSB9</accession>
<dbReference type="InterPro" id="IPR001789">
    <property type="entry name" value="Sig_transdc_resp-reg_receiver"/>
</dbReference>
<evidence type="ECO:0000256" key="2">
    <source>
        <dbReference type="PROSITE-ProRule" id="PRU00169"/>
    </source>
</evidence>
<dbReference type="InterPro" id="IPR011006">
    <property type="entry name" value="CheY-like_superfamily"/>
</dbReference>
<keyword evidence="5" id="KW-1185">Reference proteome</keyword>
<evidence type="ECO:0000256" key="1">
    <source>
        <dbReference type="ARBA" id="ARBA00022553"/>
    </source>
</evidence>
<dbReference type="SMART" id="SM00448">
    <property type="entry name" value="REC"/>
    <property type="match status" value="1"/>
</dbReference>
<dbReference type="SUPFAM" id="SSF52172">
    <property type="entry name" value="CheY-like"/>
    <property type="match status" value="1"/>
</dbReference>
<evidence type="ECO:0000259" key="3">
    <source>
        <dbReference type="PROSITE" id="PS50110"/>
    </source>
</evidence>
<keyword evidence="1 2" id="KW-0597">Phosphoprotein</keyword>
<dbReference type="Pfam" id="PF00072">
    <property type="entry name" value="Response_reg"/>
    <property type="match status" value="1"/>
</dbReference>
<feature type="domain" description="Response regulatory" evidence="3">
    <location>
        <begin position="24"/>
        <end position="140"/>
    </location>
</feature>
<proteinExistence type="predicted"/>
<dbReference type="Gene3D" id="3.40.50.2300">
    <property type="match status" value="1"/>
</dbReference>
<dbReference type="Proteomes" id="UP000285232">
    <property type="component" value="Unassembled WGS sequence"/>
</dbReference>
<sequence length="170" mass="19311">MKDPRRAACQKGSAREYEEAFMAYILVVDDDDIVAEYAAKVLIGAGHACGWVSDAEEAQELLKKRRPDLILLDQNMPGENGTALLRRIRNSQTHFDVPVIMLTGVQGVKEEQIAYYAGAQDYIRKPFTDKMLIYRVRETLLSREGRARQSVRARLTDYEDDAGARQARFI</sequence>
<dbReference type="EMBL" id="RAHX01000001">
    <property type="protein sequence ID" value="RJY08681.1"/>
    <property type="molecule type" value="Genomic_DNA"/>
</dbReference>
<name>A0A419RSB9_9SPHN</name>
<dbReference type="PROSITE" id="PS50110">
    <property type="entry name" value="RESPONSE_REGULATORY"/>
    <property type="match status" value="1"/>
</dbReference>
<comment type="caution">
    <text evidence="4">The sequence shown here is derived from an EMBL/GenBank/DDBJ whole genome shotgun (WGS) entry which is preliminary data.</text>
</comment>
<dbReference type="PANTHER" id="PTHR44591">
    <property type="entry name" value="STRESS RESPONSE REGULATOR PROTEIN 1"/>
    <property type="match status" value="1"/>
</dbReference>
<dbReference type="PANTHER" id="PTHR44591:SF3">
    <property type="entry name" value="RESPONSE REGULATORY DOMAIN-CONTAINING PROTEIN"/>
    <property type="match status" value="1"/>
</dbReference>
<dbReference type="GO" id="GO:0000160">
    <property type="term" value="P:phosphorelay signal transduction system"/>
    <property type="evidence" value="ECO:0007669"/>
    <property type="project" value="InterPro"/>
</dbReference>
<organism evidence="4 5">
    <name type="scientific">Aurantiacibacter aquimixticola</name>
    <dbReference type="NCBI Taxonomy" id="1958945"/>
    <lineage>
        <taxon>Bacteria</taxon>
        <taxon>Pseudomonadati</taxon>
        <taxon>Pseudomonadota</taxon>
        <taxon>Alphaproteobacteria</taxon>
        <taxon>Sphingomonadales</taxon>
        <taxon>Erythrobacteraceae</taxon>
        <taxon>Aurantiacibacter</taxon>
    </lineage>
</organism>
<gene>
    <name evidence="4" type="ORF">D6201_04285</name>
</gene>
<feature type="modified residue" description="4-aspartylphosphate" evidence="2">
    <location>
        <position position="73"/>
    </location>
</feature>
<dbReference type="AlphaFoldDB" id="A0A419RSB9"/>
<evidence type="ECO:0000313" key="5">
    <source>
        <dbReference type="Proteomes" id="UP000285232"/>
    </source>
</evidence>
<evidence type="ECO:0000313" key="4">
    <source>
        <dbReference type="EMBL" id="RJY08681.1"/>
    </source>
</evidence>
<dbReference type="InterPro" id="IPR050595">
    <property type="entry name" value="Bact_response_regulator"/>
</dbReference>
<protein>
    <submittedName>
        <fullName evidence="4">Response regulator</fullName>
    </submittedName>
</protein>